<dbReference type="SUPFAM" id="SSF89562">
    <property type="entry name" value="RraA-like"/>
    <property type="match status" value="1"/>
</dbReference>
<comment type="cofactor">
    <cofactor evidence="2 10">
        <name>a divalent metal cation</name>
        <dbReference type="ChEBI" id="CHEBI:60240"/>
    </cofactor>
</comment>
<keyword evidence="12" id="KW-1185">Reference proteome</keyword>
<comment type="catalytic activity">
    <reaction evidence="1 10">
        <text>4-hydroxy-4-methyl-2-oxoglutarate = 2 pyruvate</text>
        <dbReference type="Rhea" id="RHEA:22748"/>
        <dbReference type="ChEBI" id="CHEBI:15361"/>
        <dbReference type="ChEBI" id="CHEBI:58276"/>
        <dbReference type="EC" id="4.1.3.17"/>
    </reaction>
</comment>
<dbReference type="GO" id="GO:0046872">
    <property type="term" value="F:metal ion binding"/>
    <property type="evidence" value="ECO:0007669"/>
    <property type="project" value="UniProtKB-KW"/>
</dbReference>
<dbReference type="HOGENOM" id="CLU_072626_4_0_11"/>
<name>D6ZB65_SEGRD</name>
<organism evidence="11 12">
    <name type="scientific">Segniliparus rotundus (strain ATCC BAA-972 / CDC 1076 / CIP 108378 / DSM 44985 / JCM 13578)</name>
    <dbReference type="NCBI Taxonomy" id="640132"/>
    <lineage>
        <taxon>Bacteria</taxon>
        <taxon>Bacillati</taxon>
        <taxon>Actinomycetota</taxon>
        <taxon>Actinomycetes</taxon>
        <taxon>Mycobacteriales</taxon>
        <taxon>Segniliparaceae</taxon>
        <taxon>Segniliparus</taxon>
    </lineage>
</organism>
<dbReference type="InterPro" id="IPR010203">
    <property type="entry name" value="RraA"/>
</dbReference>
<dbReference type="PANTHER" id="PTHR33254">
    <property type="entry name" value="4-HYDROXY-4-METHYL-2-OXOGLUTARATE ALDOLASE 3-RELATED"/>
    <property type="match status" value="1"/>
</dbReference>
<keyword evidence="9" id="KW-0460">Magnesium</keyword>
<evidence type="ECO:0000256" key="8">
    <source>
        <dbReference type="ARBA" id="ARBA00047973"/>
    </source>
</evidence>
<keyword evidence="6 10" id="KW-0456">Lyase</keyword>
<proteinExistence type="inferred from homology"/>
<feature type="binding site" evidence="9">
    <location>
        <position position="102"/>
    </location>
    <ligand>
        <name>Mg(2+)</name>
        <dbReference type="ChEBI" id="CHEBI:18420"/>
    </ligand>
</feature>
<evidence type="ECO:0000256" key="3">
    <source>
        <dbReference type="ARBA" id="ARBA00008621"/>
    </source>
</evidence>
<evidence type="ECO:0000256" key="1">
    <source>
        <dbReference type="ARBA" id="ARBA00001342"/>
    </source>
</evidence>
<dbReference type="GO" id="GO:0051252">
    <property type="term" value="P:regulation of RNA metabolic process"/>
    <property type="evidence" value="ECO:0007669"/>
    <property type="project" value="InterPro"/>
</dbReference>
<reference evidence="11 12" key="1">
    <citation type="journal article" date="2010" name="Stand. Genomic Sci.">
        <title>Complete genome sequence of Segniliparus rotundus type strain (CDC 1076).</title>
        <authorList>
            <person name="Sikorski J."/>
            <person name="Lapidus A."/>
            <person name="Copeland A."/>
            <person name="Misra M."/>
            <person name="Glavina Del Rio T."/>
            <person name="Nolan M."/>
            <person name="Lucas S."/>
            <person name="Chen F."/>
            <person name="Tice H."/>
            <person name="Cheng J.F."/>
            <person name="Jando M."/>
            <person name="Schneider S."/>
            <person name="Bruce D."/>
            <person name="Goodwin L."/>
            <person name="Pitluck S."/>
            <person name="Liolios K."/>
            <person name="Mikhailova N."/>
            <person name="Pati A."/>
            <person name="Ivanova N."/>
            <person name="Mavromatis K."/>
            <person name="Chen A."/>
            <person name="Palaniappan K."/>
            <person name="Chertkov O."/>
            <person name="Land M."/>
            <person name="Hauser L."/>
            <person name="Chang Y.J."/>
            <person name="Jeffries C.D."/>
            <person name="Brettin T."/>
            <person name="Detter J.C."/>
            <person name="Han C."/>
            <person name="Rohde M."/>
            <person name="Goker M."/>
            <person name="Bristow J."/>
            <person name="Eisen J.A."/>
            <person name="Markowitz V."/>
            <person name="Hugenholtz P."/>
            <person name="Kyrpides N.C."/>
            <person name="Klenk H.P."/>
        </authorList>
    </citation>
    <scope>NUCLEOTIDE SEQUENCE [LARGE SCALE GENOMIC DNA]</scope>
    <source>
        <strain evidence="12">ATCC BAA-972 / CDC 1076 / CIP 108378 / DSM 44985 / JCM 13578</strain>
    </source>
</reference>
<dbReference type="NCBIfam" id="NF006875">
    <property type="entry name" value="PRK09372.1"/>
    <property type="match status" value="1"/>
</dbReference>
<dbReference type="Proteomes" id="UP000002247">
    <property type="component" value="Chromosome"/>
</dbReference>
<evidence type="ECO:0000256" key="4">
    <source>
        <dbReference type="ARBA" id="ARBA00011233"/>
    </source>
</evidence>
<dbReference type="eggNOG" id="COG0684">
    <property type="taxonomic scope" value="Bacteria"/>
</dbReference>
<comment type="catalytic activity">
    <reaction evidence="8 10">
        <text>oxaloacetate + H(+) = pyruvate + CO2</text>
        <dbReference type="Rhea" id="RHEA:15641"/>
        <dbReference type="ChEBI" id="CHEBI:15361"/>
        <dbReference type="ChEBI" id="CHEBI:15378"/>
        <dbReference type="ChEBI" id="CHEBI:16452"/>
        <dbReference type="ChEBI" id="CHEBI:16526"/>
        <dbReference type="EC" id="4.1.1.112"/>
    </reaction>
</comment>
<sequence length="160" mass="16643">MTAVNFTPTADLVDQIGEQVRSCDTQFRQYGGRRQFAGPVRTIRAFQDNALIKSTLSTPGNGAVLVVDGSASVHTALVGDVIAKLAEDNGWAGLVLNGAVRDVAALAGLDLGVKALGSNPRKSGKTGAGELDVPVEFGGVVFRPGDLLHSDEDGIVLTER</sequence>
<dbReference type="InterPro" id="IPR005493">
    <property type="entry name" value="RraA/RraA-like"/>
</dbReference>
<feature type="binding site" evidence="9">
    <location>
        <position position="101"/>
    </location>
    <ligand>
        <name>substrate</name>
    </ligand>
</feature>
<evidence type="ECO:0000256" key="6">
    <source>
        <dbReference type="ARBA" id="ARBA00023239"/>
    </source>
</evidence>
<comment type="cofactor">
    <cofactor evidence="9">
        <name>Mg(2+)</name>
        <dbReference type="ChEBI" id="CHEBI:18420"/>
    </cofactor>
</comment>
<dbReference type="EMBL" id="CP001958">
    <property type="protein sequence ID" value="ADG96824.1"/>
    <property type="molecule type" value="Genomic_DNA"/>
</dbReference>
<dbReference type="OrthoDB" id="943692at2"/>
<evidence type="ECO:0000256" key="7">
    <source>
        <dbReference type="ARBA" id="ARBA00025046"/>
    </source>
</evidence>
<dbReference type="KEGG" id="srt:Srot_0337"/>
<protein>
    <recommendedName>
        <fullName evidence="10">4-hydroxy-4-methyl-2-oxoglutarate aldolase</fullName>
        <shortName evidence="10">HMG aldolase</shortName>
        <ecNumber evidence="10">4.1.1.112</ecNumber>
        <ecNumber evidence="10">4.1.3.17</ecNumber>
    </recommendedName>
    <alternativeName>
        <fullName evidence="10">Oxaloacetate decarboxylase</fullName>
    </alternativeName>
</protein>
<dbReference type="GO" id="GO:0008948">
    <property type="term" value="F:oxaloacetate decarboxylase activity"/>
    <property type="evidence" value="ECO:0007669"/>
    <property type="project" value="UniProtKB-EC"/>
</dbReference>
<dbReference type="InterPro" id="IPR036704">
    <property type="entry name" value="RraA/RraA-like_sf"/>
</dbReference>
<dbReference type="Gene3D" id="3.50.30.40">
    <property type="entry name" value="Ribonuclease E inhibitor RraA/RraA-like"/>
    <property type="match status" value="1"/>
</dbReference>
<evidence type="ECO:0000313" key="11">
    <source>
        <dbReference type="EMBL" id="ADG96824.1"/>
    </source>
</evidence>
<dbReference type="GO" id="GO:0008428">
    <property type="term" value="F:ribonuclease inhibitor activity"/>
    <property type="evidence" value="ECO:0007669"/>
    <property type="project" value="InterPro"/>
</dbReference>
<dbReference type="RefSeq" id="WP_013137280.1">
    <property type="nucleotide sequence ID" value="NC_014168.1"/>
</dbReference>
<comment type="function">
    <text evidence="7 10">Catalyzes the aldol cleavage of 4-hydroxy-4-methyl-2-oxoglutarate (HMG) into 2 molecules of pyruvate. Also contains a secondary oxaloacetate (OAA) decarboxylase activity due to the common pyruvate enolate transition state formed following C-C bond cleavage in the retro-aldol and decarboxylation reactions.</text>
</comment>
<comment type="similarity">
    <text evidence="3 10">Belongs to the class II aldolase/RraA-like family.</text>
</comment>
<dbReference type="EC" id="4.1.1.112" evidence="10"/>
<dbReference type="GO" id="GO:0047443">
    <property type="term" value="F:4-hydroxy-4-methyl-2-oxoglutarate aldolase activity"/>
    <property type="evidence" value="ECO:0007669"/>
    <property type="project" value="UniProtKB-EC"/>
</dbReference>
<feature type="binding site" evidence="9">
    <location>
        <begin position="79"/>
        <end position="82"/>
    </location>
    <ligand>
        <name>substrate</name>
    </ligand>
</feature>
<evidence type="ECO:0000256" key="2">
    <source>
        <dbReference type="ARBA" id="ARBA00001968"/>
    </source>
</evidence>
<dbReference type="AlphaFoldDB" id="D6ZB65"/>
<evidence type="ECO:0000313" key="12">
    <source>
        <dbReference type="Proteomes" id="UP000002247"/>
    </source>
</evidence>
<comment type="subunit">
    <text evidence="4 10">Homotrimer.</text>
</comment>
<dbReference type="CDD" id="cd16841">
    <property type="entry name" value="RraA_family"/>
    <property type="match status" value="1"/>
</dbReference>
<dbReference type="Pfam" id="PF03737">
    <property type="entry name" value="RraA-like"/>
    <property type="match status" value="1"/>
</dbReference>
<evidence type="ECO:0000256" key="9">
    <source>
        <dbReference type="PIRSR" id="PIRSR605493-1"/>
    </source>
</evidence>
<keyword evidence="5 9" id="KW-0479">Metal-binding</keyword>
<evidence type="ECO:0000256" key="10">
    <source>
        <dbReference type="RuleBase" id="RU004338"/>
    </source>
</evidence>
<evidence type="ECO:0000256" key="5">
    <source>
        <dbReference type="ARBA" id="ARBA00022723"/>
    </source>
</evidence>
<accession>D6ZB65</accession>
<dbReference type="STRING" id="640132.Srot_0337"/>
<dbReference type="EC" id="4.1.3.17" evidence="10"/>
<gene>
    <name evidence="11" type="ordered locus">Srot_0337</name>
</gene>
<dbReference type="NCBIfam" id="TIGR01935">
    <property type="entry name" value="NOT-MenG"/>
    <property type="match status" value="1"/>
</dbReference>
<dbReference type="PANTHER" id="PTHR33254:SF4">
    <property type="entry name" value="4-HYDROXY-4-METHYL-2-OXOGLUTARATE ALDOLASE 3-RELATED"/>
    <property type="match status" value="1"/>
</dbReference>